<proteinExistence type="predicted"/>
<dbReference type="EMBL" id="PDZR01000009">
    <property type="protein sequence ID" value="PNG26109.1"/>
    <property type="molecule type" value="Genomic_DNA"/>
</dbReference>
<name>A0A2J7TH77_METSI</name>
<accession>A0A2J7TH77</accession>
<sequence>MPPRAPIQGDDPVTAIRPFFIPALIAAGLALAAPFAFALVAPVAFAQDAAVKDSAAKDSVVKEFKAGFGPNSVGVVDAAEDTEIAGPQAIYAGENGEIFLLDQVNSRVVGFEPKEPGARTRSLALPEGVDPTDLIVANGGIYVWDGKPIALEARGGGGLTRSLAQSSGAVDETTQSMFAQMGSEETDPATRTVSAAPARTRQLVASRGKGPIAVTVTPDQTGAAVRIEVSQQGASAPFAKLAMKVRDKFGAIEFLDVDRSGRMYVLAENIPPYAGIGASTFIARFSPTGAFEGVYELPLTPNVALSRRFVTVSPEGDIYFLRTRKGVVDVIGVGFQPMRIGQIIDMRGPSPDYAALAKLGKGAIAAIGPVTRASITQRGLAFEAFTWRLTPATYGADPDSQCSGFNRIRRPGYLIGRAGQDVRGVPYCWGCQGSLPQFAARVSRGALAGNVCTRNDPRYDVVGVDCSSFVSAAWGLSTHFTTAAIPSIAALIQNPWDLKPGDALNKPGSHVMLFMGFTADRKAEVLEASPGGCNGRVCRNVYPLASLLERGYEPRRFRALAD</sequence>
<dbReference type="SUPFAM" id="SSF63829">
    <property type="entry name" value="Calcium-dependent phosphotriesterase"/>
    <property type="match status" value="1"/>
</dbReference>
<dbReference type="AlphaFoldDB" id="A0A2J7TH77"/>
<reference evidence="1 2" key="1">
    <citation type="submission" date="2017-10" db="EMBL/GenBank/DDBJ databases">
        <title>Genome announcement of Methylocella silvestris TVC from permafrost.</title>
        <authorList>
            <person name="Wang J."/>
            <person name="Geng K."/>
            <person name="Ul-Haque F."/>
            <person name="Crombie A.T."/>
            <person name="Street L.E."/>
            <person name="Wookey P.A."/>
            <person name="Murrell J.C."/>
            <person name="Pratscher J."/>
        </authorList>
    </citation>
    <scope>NUCLEOTIDE SEQUENCE [LARGE SCALE GENOMIC DNA]</scope>
    <source>
        <strain evidence="1 2">TVC</strain>
    </source>
</reference>
<evidence type="ECO:0000313" key="2">
    <source>
        <dbReference type="Proteomes" id="UP000236286"/>
    </source>
</evidence>
<gene>
    <name evidence="1" type="ORF">CR492_09650</name>
</gene>
<dbReference type="Proteomes" id="UP000236286">
    <property type="component" value="Unassembled WGS sequence"/>
</dbReference>
<evidence type="ECO:0000313" key="1">
    <source>
        <dbReference type="EMBL" id="PNG26109.1"/>
    </source>
</evidence>
<protein>
    <submittedName>
        <fullName evidence="1">Uncharacterized protein</fullName>
    </submittedName>
</protein>
<organism evidence="1 2">
    <name type="scientific">Methylocella silvestris</name>
    <dbReference type="NCBI Taxonomy" id="199596"/>
    <lineage>
        <taxon>Bacteria</taxon>
        <taxon>Pseudomonadati</taxon>
        <taxon>Pseudomonadota</taxon>
        <taxon>Alphaproteobacteria</taxon>
        <taxon>Hyphomicrobiales</taxon>
        <taxon>Beijerinckiaceae</taxon>
        <taxon>Methylocella</taxon>
    </lineage>
</organism>
<dbReference type="Gene3D" id="3.90.1720.10">
    <property type="entry name" value="endopeptidase domain like (from Nostoc punctiforme)"/>
    <property type="match status" value="1"/>
</dbReference>
<comment type="caution">
    <text evidence="1">The sequence shown here is derived from an EMBL/GenBank/DDBJ whole genome shotgun (WGS) entry which is preliminary data.</text>
</comment>
<dbReference type="OrthoDB" id="5620138at2"/>